<dbReference type="OrthoDB" id="9802800at2"/>
<dbReference type="GO" id="GO:0051117">
    <property type="term" value="F:ATPase binding"/>
    <property type="evidence" value="ECO:0007669"/>
    <property type="project" value="TreeGrafter"/>
</dbReference>
<dbReference type="CDD" id="cd07017">
    <property type="entry name" value="S14_ClpP_2"/>
    <property type="match status" value="1"/>
</dbReference>
<comment type="function">
    <text evidence="6">Cleaves peptides in various proteins in a process that requires ATP hydrolysis. Has a chymotrypsin-like activity. Plays a major role in the degradation of misfolded proteins.</text>
</comment>
<dbReference type="SUPFAM" id="SSF52096">
    <property type="entry name" value="ClpP/crotonase"/>
    <property type="match status" value="1"/>
</dbReference>
<dbReference type="PRINTS" id="PR00127">
    <property type="entry name" value="CLPPROTEASEP"/>
</dbReference>
<keyword evidence="3 6" id="KW-0378">Hydrolase</keyword>
<dbReference type="EMBL" id="NOKA02000094">
    <property type="protein sequence ID" value="RDY27960.1"/>
    <property type="molecule type" value="Genomic_DNA"/>
</dbReference>
<comment type="similarity">
    <text evidence="1 6 8">Belongs to the peptidase S14 family.</text>
</comment>
<evidence type="ECO:0000256" key="8">
    <source>
        <dbReference type="RuleBase" id="RU003567"/>
    </source>
</evidence>
<dbReference type="Gene3D" id="3.90.226.10">
    <property type="entry name" value="2-enoyl-CoA Hydratase, Chain A, domain 1"/>
    <property type="match status" value="1"/>
</dbReference>
<comment type="subunit">
    <text evidence="6">Fourteen ClpP subunits assemble into 2 heptameric rings which stack back to back to give a disk-like structure with a central cavity, resembling the structure of eukaryotic proteasomes.</text>
</comment>
<evidence type="ECO:0000256" key="3">
    <source>
        <dbReference type="ARBA" id="ARBA00022801"/>
    </source>
</evidence>
<dbReference type="AlphaFoldDB" id="A0A255IR54"/>
<feature type="active site" description="Nucleophile" evidence="6">
    <location>
        <position position="99"/>
    </location>
</feature>
<organism evidence="9 12">
    <name type="scientific">Lachnotalea glycerini</name>
    <dbReference type="NCBI Taxonomy" id="1763509"/>
    <lineage>
        <taxon>Bacteria</taxon>
        <taxon>Bacillati</taxon>
        <taxon>Bacillota</taxon>
        <taxon>Clostridia</taxon>
        <taxon>Lachnospirales</taxon>
        <taxon>Lachnospiraceae</taxon>
        <taxon>Lachnotalea</taxon>
    </lineage>
</organism>
<dbReference type="Proteomes" id="UP000216411">
    <property type="component" value="Unassembled WGS sequence"/>
</dbReference>
<comment type="catalytic activity">
    <reaction evidence="5 6 7">
        <text>Hydrolysis of proteins to small peptides in the presence of ATP and magnesium. alpha-casein is the usual test substrate. In the absence of ATP, only oligopeptides shorter than five residues are hydrolyzed (such as succinyl-Leu-Tyr-|-NHMec, and Leu-Tyr-Leu-|-Tyr-Trp, in which cleavage of the -Tyr-|-Leu- and -Tyr-|-Trp bonds also occurs).</text>
        <dbReference type="EC" id="3.4.21.92"/>
    </reaction>
</comment>
<dbReference type="GO" id="GO:0005737">
    <property type="term" value="C:cytoplasm"/>
    <property type="evidence" value="ECO:0007669"/>
    <property type="project" value="UniProtKB-SubCell"/>
</dbReference>
<dbReference type="GO" id="GO:0004252">
    <property type="term" value="F:serine-type endopeptidase activity"/>
    <property type="evidence" value="ECO:0007669"/>
    <property type="project" value="UniProtKB-UniRule"/>
</dbReference>
<comment type="subcellular location">
    <subcellularLocation>
        <location evidence="6">Cytoplasm</location>
    </subcellularLocation>
</comment>
<evidence type="ECO:0000256" key="7">
    <source>
        <dbReference type="PROSITE-ProRule" id="PRU10086"/>
    </source>
</evidence>
<keyword evidence="2 6" id="KW-0645">Protease</keyword>
<gene>
    <name evidence="6" type="primary">clpP</name>
    <name evidence="9" type="ORF">C8E03_1244</name>
    <name evidence="10" type="ORF">CG710_020050</name>
</gene>
<dbReference type="GO" id="GO:0004176">
    <property type="term" value="F:ATP-dependent peptidase activity"/>
    <property type="evidence" value="ECO:0007669"/>
    <property type="project" value="InterPro"/>
</dbReference>
<feature type="active site" evidence="6 7">
    <location>
        <position position="124"/>
    </location>
</feature>
<evidence type="ECO:0000256" key="5">
    <source>
        <dbReference type="ARBA" id="ARBA00034021"/>
    </source>
</evidence>
<evidence type="ECO:0000313" key="11">
    <source>
        <dbReference type="Proteomes" id="UP000216411"/>
    </source>
</evidence>
<dbReference type="EC" id="3.4.21.92" evidence="6"/>
<dbReference type="NCBIfam" id="NF001368">
    <property type="entry name" value="PRK00277.1"/>
    <property type="match status" value="1"/>
</dbReference>
<evidence type="ECO:0000313" key="9">
    <source>
        <dbReference type="EMBL" id="PXV84601.1"/>
    </source>
</evidence>
<dbReference type="Pfam" id="PF00574">
    <property type="entry name" value="CLP_protease"/>
    <property type="match status" value="1"/>
</dbReference>
<reference evidence="10" key="3">
    <citation type="submission" date="2018-07" db="EMBL/GenBank/DDBJ databases">
        <authorList>
            <person name="Quirk P.G."/>
            <person name="Krulwich T.A."/>
        </authorList>
    </citation>
    <scope>NUCLEOTIDE SEQUENCE</scope>
    <source>
        <strain evidence="10">CCRI-19302</strain>
    </source>
</reference>
<dbReference type="GO" id="GO:0006515">
    <property type="term" value="P:protein quality control for misfolded or incompletely synthesized proteins"/>
    <property type="evidence" value="ECO:0007669"/>
    <property type="project" value="TreeGrafter"/>
</dbReference>
<dbReference type="NCBIfam" id="NF009205">
    <property type="entry name" value="PRK12553.1"/>
    <property type="match status" value="1"/>
</dbReference>
<reference evidence="9 12" key="2">
    <citation type="submission" date="2018-05" db="EMBL/GenBank/DDBJ databases">
        <title>Genomic Encyclopedia of Type Strains, Phase IV (KMG-IV): sequencing the most valuable type-strain genomes for metagenomic binning, comparative biology and taxonomic classification.</title>
        <authorList>
            <person name="Goeker M."/>
        </authorList>
    </citation>
    <scope>NUCLEOTIDE SEQUENCE [LARGE SCALE GENOMIC DNA]</scope>
    <source>
        <strain evidence="9 12">DSM 28816</strain>
    </source>
</reference>
<dbReference type="PROSITE" id="PS00382">
    <property type="entry name" value="CLP_PROTEASE_HIS"/>
    <property type="match status" value="1"/>
</dbReference>
<protein>
    <recommendedName>
        <fullName evidence="6 8">ATP-dependent Clp protease proteolytic subunit</fullName>
        <ecNumber evidence="6">3.4.21.92</ecNumber>
    </recommendedName>
    <alternativeName>
        <fullName evidence="6">Endopeptidase Clp</fullName>
    </alternativeName>
</protein>
<dbReference type="PANTHER" id="PTHR10381">
    <property type="entry name" value="ATP-DEPENDENT CLP PROTEASE PROTEOLYTIC SUBUNIT"/>
    <property type="match status" value="1"/>
</dbReference>
<proteinExistence type="inferred from homology"/>
<sequence>MSQLIPMVIEQSSRGERSYDIFSRLLNDRIIMLNGVVSNESASLIIAQMLFLESSDSEKDINFYINSPGGSVTDGFAIMDTMNYIKCDVSTISIGQSGSAASLLLTAGTKGKRFALENSEVLIHQPSISGGLSGQATDIKIHSEWLDQTKKKLHEIYAKQTGQPITQIEEDMERDYFMTAQQAKNYGLIDEILSSR</sequence>
<accession>A0A255IR54</accession>
<keyword evidence="4 6" id="KW-0720">Serine protease</keyword>
<reference evidence="10 11" key="1">
    <citation type="journal article" date="2017" name="Genome Announc.">
        <title>Draft Genome Sequence of a Sporulating and Motile Strain of Lachnotalea glycerini Isolated from Water in Quebec City, Canada.</title>
        <authorList>
            <person name="Maheux A.F."/>
            <person name="Boudreau D.K."/>
            <person name="Berube E."/>
            <person name="Boissinot M."/>
            <person name="Raymond F."/>
            <person name="Brodeur S."/>
            <person name="Corbeil J."/>
            <person name="Isabel S."/>
            <person name="Omar R.F."/>
            <person name="Bergeron M.G."/>
        </authorList>
    </citation>
    <scope>NUCLEOTIDE SEQUENCE [LARGE SCALE GENOMIC DNA]</scope>
    <source>
        <strain evidence="10 11">CCRI-19302</strain>
    </source>
</reference>
<dbReference type="Proteomes" id="UP000247523">
    <property type="component" value="Unassembled WGS sequence"/>
</dbReference>
<dbReference type="InterPro" id="IPR023562">
    <property type="entry name" value="ClpP/TepA"/>
</dbReference>
<dbReference type="InterPro" id="IPR033135">
    <property type="entry name" value="ClpP_His_AS"/>
</dbReference>
<keyword evidence="6" id="KW-0963">Cytoplasm</keyword>
<evidence type="ECO:0000313" key="12">
    <source>
        <dbReference type="Proteomes" id="UP000247523"/>
    </source>
</evidence>
<evidence type="ECO:0000256" key="6">
    <source>
        <dbReference type="HAMAP-Rule" id="MF_00444"/>
    </source>
</evidence>
<keyword evidence="11" id="KW-1185">Reference proteome</keyword>
<dbReference type="PANTHER" id="PTHR10381:SF11">
    <property type="entry name" value="ATP-DEPENDENT CLP PROTEASE PROTEOLYTIC SUBUNIT, MITOCHONDRIAL"/>
    <property type="match status" value="1"/>
</dbReference>
<dbReference type="InterPro" id="IPR029045">
    <property type="entry name" value="ClpP/crotonase-like_dom_sf"/>
</dbReference>
<evidence type="ECO:0000313" key="10">
    <source>
        <dbReference type="EMBL" id="RDY27960.1"/>
    </source>
</evidence>
<dbReference type="InterPro" id="IPR001907">
    <property type="entry name" value="ClpP"/>
</dbReference>
<dbReference type="FunFam" id="3.90.226.10:FF:000001">
    <property type="entry name" value="ATP-dependent Clp protease proteolytic subunit"/>
    <property type="match status" value="1"/>
</dbReference>
<evidence type="ECO:0000256" key="4">
    <source>
        <dbReference type="ARBA" id="ARBA00022825"/>
    </source>
</evidence>
<evidence type="ECO:0000256" key="1">
    <source>
        <dbReference type="ARBA" id="ARBA00007039"/>
    </source>
</evidence>
<dbReference type="RefSeq" id="WP_094375972.1">
    <property type="nucleotide sequence ID" value="NZ_NOKA02000094.1"/>
</dbReference>
<dbReference type="EMBL" id="QICS01000024">
    <property type="protein sequence ID" value="PXV84601.1"/>
    <property type="molecule type" value="Genomic_DNA"/>
</dbReference>
<dbReference type="GO" id="GO:0009368">
    <property type="term" value="C:endopeptidase Clp complex"/>
    <property type="evidence" value="ECO:0007669"/>
    <property type="project" value="TreeGrafter"/>
</dbReference>
<dbReference type="HAMAP" id="MF_00444">
    <property type="entry name" value="ClpP"/>
    <property type="match status" value="1"/>
</dbReference>
<evidence type="ECO:0000256" key="2">
    <source>
        <dbReference type="ARBA" id="ARBA00022670"/>
    </source>
</evidence>
<name>A0A255IR54_9FIRM</name>
<comment type="caution">
    <text evidence="9">The sequence shown here is derived from an EMBL/GenBank/DDBJ whole genome shotgun (WGS) entry which is preliminary data.</text>
</comment>